<feature type="non-terminal residue" evidence="1">
    <location>
        <position position="86"/>
    </location>
</feature>
<gene>
    <name evidence="1" type="ORF">FCALED_LOCUS17885</name>
</gene>
<sequence>QLISDVVFHPFKISIDNLSVLIIKLGISDDDSDNFIGYQSRLVANYSDISPNEVWKKVGILKNYSRKILFGINHQDTIDTLENYVE</sequence>
<accession>A0A9N9JDH6</accession>
<evidence type="ECO:0000313" key="2">
    <source>
        <dbReference type="Proteomes" id="UP000789570"/>
    </source>
</evidence>
<name>A0A9N9JDH6_9GLOM</name>
<dbReference type="Proteomes" id="UP000789570">
    <property type="component" value="Unassembled WGS sequence"/>
</dbReference>
<proteinExistence type="predicted"/>
<keyword evidence="2" id="KW-1185">Reference proteome</keyword>
<dbReference type="AlphaFoldDB" id="A0A9N9JDH6"/>
<protein>
    <submittedName>
        <fullName evidence="1">15002_t:CDS:1</fullName>
    </submittedName>
</protein>
<dbReference type="EMBL" id="CAJVPQ010030492">
    <property type="protein sequence ID" value="CAG8776937.1"/>
    <property type="molecule type" value="Genomic_DNA"/>
</dbReference>
<organism evidence="1 2">
    <name type="scientific">Funneliformis caledonium</name>
    <dbReference type="NCBI Taxonomy" id="1117310"/>
    <lineage>
        <taxon>Eukaryota</taxon>
        <taxon>Fungi</taxon>
        <taxon>Fungi incertae sedis</taxon>
        <taxon>Mucoromycota</taxon>
        <taxon>Glomeromycotina</taxon>
        <taxon>Glomeromycetes</taxon>
        <taxon>Glomerales</taxon>
        <taxon>Glomeraceae</taxon>
        <taxon>Funneliformis</taxon>
    </lineage>
</organism>
<evidence type="ECO:0000313" key="1">
    <source>
        <dbReference type="EMBL" id="CAG8776937.1"/>
    </source>
</evidence>
<comment type="caution">
    <text evidence="1">The sequence shown here is derived from an EMBL/GenBank/DDBJ whole genome shotgun (WGS) entry which is preliminary data.</text>
</comment>
<reference evidence="1" key="1">
    <citation type="submission" date="2021-06" db="EMBL/GenBank/DDBJ databases">
        <authorList>
            <person name="Kallberg Y."/>
            <person name="Tangrot J."/>
            <person name="Rosling A."/>
        </authorList>
    </citation>
    <scope>NUCLEOTIDE SEQUENCE</scope>
    <source>
        <strain evidence="1">UK204</strain>
    </source>
</reference>